<dbReference type="Gene3D" id="3.40.50.300">
    <property type="entry name" value="P-loop containing nucleotide triphosphate hydrolases"/>
    <property type="match status" value="1"/>
</dbReference>
<dbReference type="GeneID" id="104712894"/>
<gene>
    <name evidence="3" type="primary">LOC104712894</name>
</gene>
<dbReference type="SUPFAM" id="SSF52200">
    <property type="entry name" value="Toll/Interleukin receptor TIR domain"/>
    <property type="match status" value="1"/>
</dbReference>
<reference evidence="3" key="2">
    <citation type="submission" date="2025-08" db="UniProtKB">
        <authorList>
            <consortium name="RefSeq"/>
        </authorList>
    </citation>
    <scope>IDENTIFICATION</scope>
    <source>
        <tissue evidence="3">Leaf</tissue>
    </source>
</reference>
<dbReference type="InterPro" id="IPR042197">
    <property type="entry name" value="Apaf_helical"/>
</dbReference>
<organism evidence="2 3">
    <name type="scientific">Camelina sativa</name>
    <name type="common">False flax</name>
    <name type="synonym">Myagrum sativum</name>
    <dbReference type="NCBI Taxonomy" id="90675"/>
    <lineage>
        <taxon>Eukaryota</taxon>
        <taxon>Viridiplantae</taxon>
        <taxon>Streptophyta</taxon>
        <taxon>Embryophyta</taxon>
        <taxon>Tracheophyta</taxon>
        <taxon>Spermatophyta</taxon>
        <taxon>Magnoliopsida</taxon>
        <taxon>eudicotyledons</taxon>
        <taxon>Gunneridae</taxon>
        <taxon>Pentapetalae</taxon>
        <taxon>rosids</taxon>
        <taxon>malvids</taxon>
        <taxon>Brassicales</taxon>
        <taxon>Brassicaceae</taxon>
        <taxon>Camelineae</taxon>
        <taxon>Camelina</taxon>
    </lineage>
</organism>
<dbReference type="SMART" id="SM00255">
    <property type="entry name" value="TIR"/>
    <property type="match status" value="1"/>
</dbReference>
<feature type="domain" description="TIR" evidence="1">
    <location>
        <begin position="3"/>
        <end position="173"/>
    </location>
</feature>
<dbReference type="PRINTS" id="PR00364">
    <property type="entry name" value="DISEASERSIST"/>
</dbReference>
<sequence>MDSISPVFLSFREEDTGRTFVSHLYRSLDQKQIQTNKDENQQTTTRDGRISPEVVKAIRESKIAVVVISENYASSVWCLDVLAEIIEFFWIFEIKTVFYEVDPGDLTRPSGKFADDFRRHEERETPETVNRWRNAMERLLEESRTTDSRFCSLDWEDDSKMLDALIANITHLLFDSIYAKEYSEESATRHSTGDRGSSDLRLMSDIYMKHIPKSLHGSGETGLGLERYAHLDTSLTEDMSNEQPSPASDDPNGLVGMYRHKKAVYGLLDLESTNLVRTVGILGTQGVGKSTLAECVLDDISCHFQHHCFLTNVNKIYQNRISPSLLKHLPGTRMSNVDIFDAIKSSLVNRKVLLVIDGVDDTDNEQFKSAVKVSRWLGPGSRVIMTSRFDHSLTLCGVKYELECLRYEEALQLFSLYAFKRTYPLIGFEPFSIRAVHFAGRLPLALRVLGSFLYDKDKESWKRTLRKLEASQDHGSCLVSNYIGTGEYLPRRQIELEQYVGADEGEYSPSYLMLL</sequence>
<name>A0ABM0TLM6_CAMSA</name>
<dbReference type="PANTHER" id="PTHR11017">
    <property type="entry name" value="LEUCINE-RICH REPEAT-CONTAINING PROTEIN"/>
    <property type="match status" value="1"/>
</dbReference>
<dbReference type="Gene3D" id="3.40.50.10140">
    <property type="entry name" value="Toll/interleukin-1 receptor homology (TIR) domain"/>
    <property type="match status" value="1"/>
</dbReference>
<dbReference type="PANTHER" id="PTHR11017:SF564">
    <property type="entry name" value="DISEASE RESISTANCE PROTEIN (TIR-NBS CLASS)"/>
    <property type="match status" value="1"/>
</dbReference>
<dbReference type="SUPFAM" id="SSF52540">
    <property type="entry name" value="P-loop containing nucleoside triphosphate hydrolases"/>
    <property type="match status" value="1"/>
</dbReference>
<dbReference type="PROSITE" id="PS50104">
    <property type="entry name" value="TIR"/>
    <property type="match status" value="1"/>
</dbReference>
<reference evidence="2" key="1">
    <citation type="journal article" date="2014" name="Nat. Commun.">
        <title>The emerging biofuel crop Camelina sativa retains a highly undifferentiated hexaploid genome structure.</title>
        <authorList>
            <person name="Kagale S."/>
            <person name="Koh C."/>
            <person name="Nixon J."/>
            <person name="Bollina V."/>
            <person name="Clarke W.E."/>
            <person name="Tuteja R."/>
            <person name="Spillane C."/>
            <person name="Robinson S.J."/>
            <person name="Links M.G."/>
            <person name="Clarke C."/>
            <person name="Higgins E.E."/>
            <person name="Huebert T."/>
            <person name="Sharpe A.G."/>
            <person name="Parkin I.A."/>
        </authorList>
    </citation>
    <scope>NUCLEOTIDE SEQUENCE [LARGE SCALE GENOMIC DNA]</scope>
    <source>
        <strain evidence="2">cv. DH55</strain>
    </source>
</reference>
<dbReference type="InterPro" id="IPR027417">
    <property type="entry name" value="P-loop_NTPase"/>
</dbReference>
<dbReference type="Pfam" id="PF01582">
    <property type="entry name" value="TIR"/>
    <property type="match status" value="1"/>
</dbReference>
<dbReference type="RefSeq" id="XP_010428189.1">
    <property type="nucleotide sequence ID" value="XM_010429887.1"/>
</dbReference>
<evidence type="ECO:0000313" key="3">
    <source>
        <dbReference type="RefSeq" id="XP_010428189.1"/>
    </source>
</evidence>
<dbReference type="Proteomes" id="UP000694864">
    <property type="component" value="Chromosome 9"/>
</dbReference>
<evidence type="ECO:0000313" key="2">
    <source>
        <dbReference type="Proteomes" id="UP000694864"/>
    </source>
</evidence>
<dbReference type="InterPro" id="IPR044974">
    <property type="entry name" value="Disease_R_plants"/>
</dbReference>
<dbReference type="Gene3D" id="1.10.8.430">
    <property type="entry name" value="Helical domain of apoptotic protease-activating factors"/>
    <property type="match status" value="1"/>
</dbReference>
<proteinExistence type="predicted"/>
<accession>A0ABM0TLM6</accession>
<dbReference type="InterPro" id="IPR000157">
    <property type="entry name" value="TIR_dom"/>
</dbReference>
<dbReference type="InterPro" id="IPR002182">
    <property type="entry name" value="NB-ARC"/>
</dbReference>
<protein>
    <submittedName>
        <fullName evidence="3">Probable disease resistance protein RPP1</fullName>
    </submittedName>
</protein>
<evidence type="ECO:0000259" key="1">
    <source>
        <dbReference type="PROSITE" id="PS50104"/>
    </source>
</evidence>
<keyword evidence="2" id="KW-1185">Reference proteome</keyword>
<dbReference type="Pfam" id="PF00931">
    <property type="entry name" value="NB-ARC"/>
    <property type="match status" value="1"/>
</dbReference>
<dbReference type="InterPro" id="IPR035897">
    <property type="entry name" value="Toll_tir_struct_dom_sf"/>
</dbReference>